<evidence type="ECO:0000256" key="1">
    <source>
        <dbReference type="SAM" id="MobiDB-lite"/>
    </source>
</evidence>
<protein>
    <submittedName>
        <fullName evidence="2">Uncharacterized protein</fullName>
    </submittedName>
</protein>
<evidence type="ECO:0000313" key="2">
    <source>
        <dbReference type="EMBL" id="CAE0817613.1"/>
    </source>
</evidence>
<dbReference type="AlphaFoldDB" id="A0A7S4FWP8"/>
<proteinExistence type="predicted"/>
<sequence length="137" mass="14661">MEGGDSGFLNIHQSKSSPRHSDHLQSCVMEKFLSTDSVVCPALQHNFIAIIGPHTAFFSRPPPSAPSFAPKQPRPQGPPGRSSTIPCFFFFFVCTKERCQGAPKQPAEPPSVTPQPPSVTLQLQLAAAQPPSVVAGI</sequence>
<accession>A0A7S4FWP8</accession>
<organism evidence="2">
    <name type="scientific">Eutreptiella gymnastica</name>
    <dbReference type="NCBI Taxonomy" id="73025"/>
    <lineage>
        <taxon>Eukaryota</taxon>
        <taxon>Discoba</taxon>
        <taxon>Euglenozoa</taxon>
        <taxon>Euglenida</taxon>
        <taxon>Spirocuta</taxon>
        <taxon>Euglenophyceae</taxon>
        <taxon>Eutreptiales</taxon>
        <taxon>Eutreptiaceae</taxon>
        <taxon>Eutreptiella</taxon>
    </lineage>
</organism>
<gene>
    <name evidence="2" type="ORF">EGYM00163_LOCUS28781</name>
</gene>
<feature type="region of interest" description="Disordered" evidence="1">
    <location>
        <begin position="61"/>
        <end position="82"/>
    </location>
</feature>
<feature type="region of interest" description="Disordered" evidence="1">
    <location>
        <begin position="1"/>
        <end position="21"/>
    </location>
</feature>
<name>A0A7S4FWP8_9EUGL</name>
<reference evidence="2" key="1">
    <citation type="submission" date="2021-01" db="EMBL/GenBank/DDBJ databases">
        <authorList>
            <person name="Corre E."/>
            <person name="Pelletier E."/>
            <person name="Niang G."/>
            <person name="Scheremetjew M."/>
            <person name="Finn R."/>
            <person name="Kale V."/>
            <person name="Holt S."/>
            <person name="Cochrane G."/>
            <person name="Meng A."/>
            <person name="Brown T."/>
            <person name="Cohen L."/>
        </authorList>
    </citation>
    <scope>NUCLEOTIDE SEQUENCE</scope>
    <source>
        <strain evidence="2">CCMP1594</strain>
    </source>
</reference>
<dbReference type="EMBL" id="HBJA01082388">
    <property type="protein sequence ID" value="CAE0817613.1"/>
    <property type="molecule type" value="Transcribed_RNA"/>
</dbReference>